<comment type="caution">
    <text evidence="1">The sequence shown here is derived from an EMBL/GenBank/DDBJ whole genome shotgun (WGS) entry which is preliminary data.</text>
</comment>
<dbReference type="RefSeq" id="WP_345525059.1">
    <property type="nucleotide sequence ID" value="NZ_BAABKN010000005.1"/>
</dbReference>
<keyword evidence="2" id="KW-1185">Reference proteome</keyword>
<evidence type="ECO:0000313" key="1">
    <source>
        <dbReference type="EMBL" id="GAA4725902.1"/>
    </source>
</evidence>
<evidence type="ECO:0008006" key="3">
    <source>
        <dbReference type="Google" id="ProtNLM"/>
    </source>
</evidence>
<name>A0ABP8YDX1_9ACTN</name>
<protein>
    <recommendedName>
        <fullName evidence="3">N-terminal of MaoC-like dehydratase domain-containing protein</fullName>
    </recommendedName>
</protein>
<evidence type="ECO:0000313" key="2">
    <source>
        <dbReference type="Proteomes" id="UP001499882"/>
    </source>
</evidence>
<proteinExistence type="predicted"/>
<sequence>MGAAMVDGALRIQGYEDWLLRDAVGAVRDADRPHGAWAIVGPFRGMGTGLEGLFELLGAGTEDGLMFGECRVEQFRPLERDRDYVVTCKIVGSTRHRGRKVAEFDAVDYVTEVVDDEGIAVRCRNVLIVPREQQIPEARS</sequence>
<reference evidence="2" key="1">
    <citation type="journal article" date="2019" name="Int. J. Syst. Evol. Microbiol.">
        <title>The Global Catalogue of Microorganisms (GCM) 10K type strain sequencing project: providing services to taxonomists for standard genome sequencing and annotation.</title>
        <authorList>
            <consortium name="The Broad Institute Genomics Platform"/>
            <consortium name="The Broad Institute Genome Sequencing Center for Infectious Disease"/>
            <person name="Wu L."/>
            <person name="Ma J."/>
        </authorList>
    </citation>
    <scope>NUCLEOTIDE SEQUENCE [LARGE SCALE GENOMIC DNA]</scope>
    <source>
        <strain evidence="2">JCM 18532</strain>
    </source>
</reference>
<gene>
    <name evidence="1" type="ORF">GCM10023350_05740</name>
</gene>
<dbReference type="Proteomes" id="UP001499882">
    <property type="component" value="Unassembled WGS sequence"/>
</dbReference>
<dbReference type="EMBL" id="BAABKN010000005">
    <property type="protein sequence ID" value="GAA4725902.1"/>
    <property type="molecule type" value="Genomic_DNA"/>
</dbReference>
<accession>A0ABP8YDX1</accession>
<organism evidence="1 2">
    <name type="scientific">Nocardioides endophyticus</name>
    <dbReference type="NCBI Taxonomy" id="1353775"/>
    <lineage>
        <taxon>Bacteria</taxon>
        <taxon>Bacillati</taxon>
        <taxon>Actinomycetota</taxon>
        <taxon>Actinomycetes</taxon>
        <taxon>Propionibacteriales</taxon>
        <taxon>Nocardioidaceae</taxon>
        <taxon>Nocardioides</taxon>
    </lineage>
</organism>